<gene>
    <name evidence="2" type="ORF">RUN39_v1_430022</name>
</gene>
<sequence length="403" mass="41810">MPRPAPLLNIGQPDPASRVPYTGLPVFALGFRPFYLLAAAFAVIGMALWAGLLLGGFSAAHGPMLPPLFWHAHEMVFGVAAAAVVGFLFTAGKNWTGLQTPQGPLLAALAAVWLAARVLMWTGPGPLAVAVDVAFLPLCGVLFLRILRRAANARNYGLAAALLILGAVNAGFHFALMAGAPLLALRCVDAAAGLVAMFVTVIGGRVIPMFSTNAIPGIRIRRAAWAERAIVPLTLAAVIVLALPVSGVVPAVVFASAAVAQVVRWAGWNSVRTLRTPIVAILHVAYGFLPLGVGLLAVSALGGIDRSTALHALTVGAIGGAIVAMITRTALGHTGRPLRAGHAERLAYAAIALAALVRVAGPLLLPRGIWIGVSSAGWVVAFAIYLWKYTPWLLAPRVDGRDG</sequence>
<keyword evidence="1" id="KW-1133">Transmembrane helix</keyword>
<dbReference type="PATRIC" id="fig|305.106.peg.3124"/>
<feature type="transmembrane region" description="Helical" evidence="1">
    <location>
        <begin position="69"/>
        <end position="91"/>
    </location>
</feature>
<organism evidence="2">
    <name type="scientific">Ralstonia solanacearum</name>
    <name type="common">Pseudomonas solanacearum</name>
    <dbReference type="NCBI Taxonomy" id="305"/>
    <lineage>
        <taxon>Bacteria</taxon>
        <taxon>Pseudomonadati</taxon>
        <taxon>Pseudomonadota</taxon>
        <taxon>Betaproteobacteria</taxon>
        <taxon>Burkholderiales</taxon>
        <taxon>Burkholderiaceae</taxon>
        <taxon>Ralstonia</taxon>
        <taxon>Ralstonia solanacearum species complex</taxon>
    </lineage>
</organism>
<dbReference type="EMBL" id="LN899819">
    <property type="protein sequence ID" value="CUV12802.1"/>
    <property type="molecule type" value="Genomic_DNA"/>
</dbReference>
<name>A0A0S4TRW5_RALSL</name>
<feature type="transmembrane region" description="Helical" evidence="1">
    <location>
        <begin position="156"/>
        <end position="177"/>
    </location>
</feature>
<keyword evidence="1" id="KW-0472">Membrane</keyword>
<keyword evidence="1 2" id="KW-0812">Transmembrane</keyword>
<feature type="transmembrane region" description="Helical" evidence="1">
    <location>
        <begin position="34"/>
        <end position="57"/>
    </location>
</feature>
<feature type="transmembrane region" description="Helical" evidence="1">
    <location>
        <begin position="369"/>
        <end position="387"/>
    </location>
</feature>
<proteinExistence type="predicted"/>
<dbReference type="AlphaFoldDB" id="A0A0S4TRW5"/>
<feature type="transmembrane region" description="Helical" evidence="1">
    <location>
        <begin position="183"/>
        <end position="204"/>
    </location>
</feature>
<feature type="transmembrane region" description="Helical" evidence="1">
    <location>
        <begin position="278"/>
        <end position="302"/>
    </location>
</feature>
<feature type="transmembrane region" description="Helical" evidence="1">
    <location>
        <begin position="249"/>
        <end position="266"/>
    </location>
</feature>
<feature type="transmembrane region" description="Helical" evidence="1">
    <location>
        <begin position="127"/>
        <end position="144"/>
    </location>
</feature>
<evidence type="ECO:0000313" key="2">
    <source>
        <dbReference type="EMBL" id="CUV12802.1"/>
    </source>
</evidence>
<evidence type="ECO:0000256" key="1">
    <source>
        <dbReference type="SAM" id="Phobius"/>
    </source>
</evidence>
<dbReference type="InterPro" id="IPR010266">
    <property type="entry name" value="NnrS"/>
</dbReference>
<reference evidence="2" key="1">
    <citation type="submission" date="2015-10" db="EMBL/GenBank/DDBJ databases">
        <authorList>
            <person name="Gilbert D.G."/>
        </authorList>
    </citation>
    <scope>NUCLEOTIDE SEQUENCE</scope>
    <source>
        <strain evidence="2">Phyl III-seqv23</strain>
    </source>
</reference>
<feature type="transmembrane region" description="Helical" evidence="1">
    <location>
        <begin position="346"/>
        <end position="363"/>
    </location>
</feature>
<protein>
    <submittedName>
        <fullName evidence="2">Putative transmembrane protein</fullName>
    </submittedName>
</protein>
<accession>A0A0S4TRW5</accession>
<dbReference type="Pfam" id="PF05940">
    <property type="entry name" value="NnrS"/>
    <property type="match status" value="1"/>
</dbReference>
<feature type="transmembrane region" description="Helical" evidence="1">
    <location>
        <begin position="103"/>
        <end position="121"/>
    </location>
</feature>
<feature type="transmembrane region" description="Helical" evidence="1">
    <location>
        <begin position="308"/>
        <end position="326"/>
    </location>
</feature>